<feature type="chain" id="PRO_5036115906" evidence="1">
    <location>
        <begin position="23"/>
        <end position="267"/>
    </location>
</feature>
<evidence type="ECO:0000313" key="8">
    <source>
        <dbReference type="EMBL" id="VFT83150.1"/>
    </source>
</evidence>
<evidence type="ECO:0000313" key="6">
    <source>
        <dbReference type="EMBL" id="VFT79231.1"/>
    </source>
</evidence>
<evidence type="ECO:0000313" key="9">
    <source>
        <dbReference type="EMBL" id="VFT90168.1"/>
    </source>
</evidence>
<evidence type="ECO:0000313" key="10">
    <source>
        <dbReference type="Proteomes" id="UP000332933"/>
    </source>
</evidence>
<dbReference type="EMBL" id="CAADRA010005468">
    <property type="protein sequence ID" value="VFT90168.1"/>
    <property type="molecule type" value="Genomic_DNA"/>
</dbReference>
<feature type="signal peptide" evidence="1">
    <location>
        <begin position="1"/>
        <end position="22"/>
    </location>
</feature>
<organism evidence="6 10">
    <name type="scientific">Aphanomyces stellatus</name>
    <dbReference type="NCBI Taxonomy" id="120398"/>
    <lineage>
        <taxon>Eukaryota</taxon>
        <taxon>Sar</taxon>
        <taxon>Stramenopiles</taxon>
        <taxon>Oomycota</taxon>
        <taxon>Saprolegniomycetes</taxon>
        <taxon>Saprolegniales</taxon>
        <taxon>Verrucalvaceae</taxon>
        <taxon>Aphanomyces</taxon>
    </lineage>
</organism>
<sequence>MLSPFLNSFILGALVLASRVSALNSTSTLQEFEDKYGVNRSTVQNLTTIDENSIEAANSIQDLTFDTAFAVGTWALDKLIQIFGGSTKPEDPIRVAFHETLAIDAGQGCCWDDPISHVWKCHCRIRRGTLFHQDYTPGVYWVTQHERQAWSSDYTVLDKNEFHANDRAPAWVRFDIPAGTCLRYLAVDWPEKYNLGPDHPLKIVIGKDGIWWKLKDNGWTAGFRDCEMVGSKYAGIYTDHLVNMYFNADVFWCPKDDMQCVMNNMHF</sequence>
<dbReference type="EMBL" id="VJMH01002384">
    <property type="protein sequence ID" value="KAF0708970.1"/>
    <property type="molecule type" value="Genomic_DNA"/>
</dbReference>
<keyword evidence="10" id="KW-1185">Reference proteome</keyword>
<dbReference type="EMBL" id="CAADRA010002386">
    <property type="protein sequence ID" value="VFT83149.1"/>
    <property type="molecule type" value="Genomic_DNA"/>
</dbReference>
<protein>
    <submittedName>
        <fullName evidence="9">Aste57867_13329 protein</fullName>
    </submittedName>
    <submittedName>
        <fullName evidence="6">Aste57867_2027 protein</fullName>
    </submittedName>
    <submittedName>
        <fullName evidence="7">Aste57867_6142 protein</fullName>
    </submittedName>
    <submittedName>
        <fullName evidence="8">Aste57867_6143 protein</fullName>
    </submittedName>
</protein>
<evidence type="ECO:0000313" key="2">
    <source>
        <dbReference type="EMBL" id="KAF0695871.1"/>
    </source>
</evidence>
<dbReference type="EMBL" id="CAADRA010002386">
    <property type="protein sequence ID" value="VFT83150.1"/>
    <property type="molecule type" value="Genomic_DNA"/>
</dbReference>
<dbReference type="AlphaFoldDB" id="A0A485K7N2"/>
<evidence type="ECO:0000313" key="5">
    <source>
        <dbReference type="EMBL" id="KAF0717901.1"/>
    </source>
</evidence>
<gene>
    <name evidence="6" type="primary">Aste57867_2027</name>
    <name evidence="9" type="synonym">Aste57867_13329</name>
    <name evidence="7" type="synonym">Aste57867_6142</name>
    <name evidence="8" type="synonym">Aste57867_6143</name>
    <name evidence="5" type="ORF">As57867_002024</name>
    <name evidence="3" type="ORF">As57867_006128</name>
    <name evidence="4" type="ORF">As57867_006129</name>
    <name evidence="2" type="ORF">As57867_013280</name>
    <name evidence="9" type="ORF">ASTE57867_13329</name>
    <name evidence="6" type="ORF">ASTE57867_2027</name>
    <name evidence="7" type="ORF">ASTE57867_6142</name>
    <name evidence="8" type="ORF">ASTE57867_6143</name>
</gene>
<dbReference type="EMBL" id="CAADRA010000202">
    <property type="protein sequence ID" value="VFT79231.1"/>
    <property type="molecule type" value="Genomic_DNA"/>
</dbReference>
<dbReference type="EMBL" id="VJMH01002384">
    <property type="protein sequence ID" value="KAF0708969.1"/>
    <property type="molecule type" value="Genomic_DNA"/>
</dbReference>
<keyword evidence="1" id="KW-0732">Signal</keyword>
<reference evidence="6 10" key="1">
    <citation type="submission" date="2019-03" db="EMBL/GenBank/DDBJ databases">
        <authorList>
            <person name="Gaulin E."/>
            <person name="Dumas B."/>
        </authorList>
    </citation>
    <scope>NUCLEOTIDE SEQUENCE [LARGE SCALE GENOMIC DNA]</scope>
    <source>
        <strain evidence="6">CBS 568.67</strain>
    </source>
</reference>
<evidence type="ECO:0000256" key="1">
    <source>
        <dbReference type="SAM" id="SignalP"/>
    </source>
</evidence>
<evidence type="ECO:0000313" key="7">
    <source>
        <dbReference type="EMBL" id="VFT83149.1"/>
    </source>
</evidence>
<accession>A0A485K7N2</accession>
<dbReference type="EMBL" id="VJMH01000202">
    <property type="protein sequence ID" value="KAF0717901.1"/>
    <property type="molecule type" value="Genomic_DNA"/>
</dbReference>
<proteinExistence type="predicted"/>
<dbReference type="EMBL" id="VJMH01005447">
    <property type="protein sequence ID" value="KAF0695871.1"/>
    <property type="molecule type" value="Genomic_DNA"/>
</dbReference>
<evidence type="ECO:0000313" key="3">
    <source>
        <dbReference type="EMBL" id="KAF0708969.1"/>
    </source>
</evidence>
<reference evidence="2" key="2">
    <citation type="submission" date="2019-06" db="EMBL/GenBank/DDBJ databases">
        <title>Genomics analysis of Aphanomyces spp. identifies a new class of oomycete effector associated with host adaptation.</title>
        <authorList>
            <person name="Gaulin E."/>
        </authorList>
    </citation>
    <scope>NUCLEOTIDE SEQUENCE</scope>
    <source>
        <strain evidence="2">CBS 578.67</strain>
    </source>
</reference>
<dbReference type="Proteomes" id="UP000332933">
    <property type="component" value="Unassembled WGS sequence"/>
</dbReference>
<evidence type="ECO:0000313" key="4">
    <source>
        <dbReference type="EMBL" id="KAF0708970.1"/>
    </source>
</evidence>
<name>A0A485K7N2_9STRA</name>